<name>A0A4U8WGT7_9FLAO</name>
<dbReference type="RefSeq" id="WP_130914847.1">
    <property type="nucleotide sequence ID" value="NZ_LR215974.1"/>
</dbReference>
<evidence type="ECO:0000313" key="2">
    <source>
        <dbReference type="EMBL" id="VFB04650.1"/>
    </source>
</evidence>
<dbReference type="AlphaFoldDB" id="A0A4U8WGT7"/>
<feature type="transmembrane region" description="Helical" evidence="1">
    <location>
        <begin position="176"/>
        <end position="197"/>
    </location>
</feature>
<keyword evidence="1" id="KW-0472">Membrane</keyword>
<dbReference type="KEGG" id="ctai:NCTC12078_02686"/>
<dbReference type="Proteomes" id="UP000290013">
    <property type="component" value="Chromosome"/>
</dbReference>
<accession>A0A4U8WGT7</accession>
<feature type="transmembrane region" description="Helical" evidence="1">
    <location>
        <begin position="121"/>
        <end position="144"/>
    </location>
</feature>
<evidence type="ECO:0000256" key="1">
    <source>
        <dbReference type="SAM" id="Phobius"/>
    </source>
</evidence>
<organism evidence="2 3">
    <name type="scientific">Chryseobacterium taihuense</name>
    <dbReference type="NCBI Taxonomy" id="1141221"/>
    <lineage>
        <taxon>Bacteria</taxon>
        <taxon>Pseudomonadati</taxon>
        <taxon>Bacteroidota</taxon>
        <taxon>Flavobacteriia</taxon>
        <taxon>Flavobacteriales</taxon>
        <taxon>Weeksellaceae</taxon>
        <taxon>Chryseobacterium group</taxon>
        <taxon>Chryseobacterium</taxon>
    </lineage>
</organism>
<keyword evidence="1" id="KW-0812">Transmembrane</keyword>
<reference evidence="2 3" key="1">
    <citation type="submission" date="2019-02" db="EMBL/GenBank/DDBJ databases">
        <authorList>
            <consortium name="Pathogen Informatics"/>
        </authorList>
    </citation>
    <scope>NUCLEOTIDE SEQUENCE [LARGE SCALE GENOMIC DNA]</scope>
    <source>
        <strain evidence="2 3">3012STDY6944375</strain>
    </source>
</reference>
<evidence type="ECO:0000313" key="3">
    <source>
        <dbReference type="Proteomes" id="UP000290013"/>
    </source>
</evidence>
<keyword evidence="1" id="KW-1133">Transmembrane helix</keyword>
<sequence length="210" mass="23887">MIEELIERYSQYTDSELIQIYNNKSGYTEEAKKALEIVINEKGGIDLIQSRNTANIEKQNEKSKLNEEIKKMYDEGMTINDISMRLSASTLSQEEIDEVVNQRFNFLEEQKNDLTVNSGTIVGSMFGGLLGGIIGGILWGLQMIYSGRMFYIFLLGLIFISYGFIKLLTKKSRNNIAVFIATALSVLFALTLGIYMYDYYGYQGVDKHLE</sequence>
<proteinExistence type="predicted"/>
<dbReference type="EMBL" id="LR215974">
    <property type="protein sequence ID" value="VFB04650.1"/>
    <property type="molecule type" value="Genomic_DNA"/>
</dbReference>
<protein>
    <submittedName>
        <fullName evidence="2">Uncharacterized protein</fullName>
    </submittedName>
</protein>
<feature type="transmembrane region" description="Helical" evidence="1">
    <location>
        <begin position="150"/>
        <end position="169"/>
    </location>
</feature>
<gene>
    <name evidence="2" type="ORF">NCTC12078_02686</name>
</gene>